<dbReference type="InterPro" id="IPR032816">
    <property type="entry name" value="VTT_dom"/>
</dbReference>
<feature type="transmembrane region" description="Helical" evidence="6">
    <location>
        <begin position="160"/>
        <end position="178"/>
    </location>
</feature>
<evidence type="ECO:0000256" key="5">
    <source>
        <dbReference type="ARBA" id="ARBA00023136"/>
    </source>
</evidence>
<dbReference type="Proteomes" id="UP001619911">
    <property type="component" value="Unassembled WGS sequence"/>
</dbReference>
<evidence type="ECO:0000256" key="4">
    <source>
        <dbReference type="ARBA" id="ARBA00022989"/>
    </source>
</evidence>
<comment type="similarity">
    <text evidence="6">Belongs to the TVP38/TMEM64 family.</text>
</comment>
<dbReference type="Pfam" id="PF09335">
    <property type="entry name" value="VTT_dom"/>
    <property type="match status" value="1"/>
</dbReference>
<evidence type="ECO:0000313" key="9">
    <source>
        <dbReference type="Proteomes" id="UP001619911"/>
    </source>
</evidence>
<comment type="subcellular location">
    <subcellularLocation>
        <location evidence="1 6">Cell membrane</location>
        <topology evidence="1 6">Multi-pass membrane protein</topology>
    </subcellularLocation>
</comment>
<dbReference type="InterPro" id="IPR015414">
    <property type="entry name" value="TMEM64"/>
</dbReference>
<feature type="transmembrane region" description="Helical" evidence="6">
    <location>
        <begin position="43"/>
        <end position="70"/>
    </location>
</feature>
<evidence type="ECO:0000259" key="7">
    <source>
        <dbReference type="Pfam" id="PF09335"/>
    </source>
</evidence>
<dbReference type="PANTHER" id="PTHR12677">
    <property type="entry name" value="GOLGI APPARATUS MEMBRANE PROTEIN TVP38-RELATED"/>
    <property type="match status" value="1"/>
</dbReference>
<evidence type="ECO:0000313" key="8">
    <source>
        <dbReference type="EMBL" id="MFK2825479.1"/>
    </source>
</evidence>
<proteinExistence type="inferred from homology"/>
<keyword evidence="4 6" id="KW-1133">Transmembrane helix</keyword>
<dbReference type="RefSeq" id="WP_404316076.1">
    <property type="nucleotide sequence ID" value="NZ_JAUIYO010000003.1"/>
</dbReference>
<feature type="transmembrane region" description="Helical" evidence="6">
    <location>
        <begin position="16"/>
        <end position="37"/>
    </location>
</feature>
<name>A0ABW8I7K4_9BACI</name>
<evidence type="ECO:0000256" key="1">
    <source>
        <dbReference type="ARBA" id="ARBA00004651"/>
    </source>
</evidence>
<keyword evidence="5 6" id="KW-0472">Membrane</keyword>
<evidence type="ECO:0000256" key="2">
    <source>
        <dbReference type="ARBA" id="ARBA00022475"/>
    </source>
</evidence>
<dbReference type="PANTHER" id="PTHR12677:SF55">
    <property type="entry name" value="UNDECAPRENYL PHOSPHATE TRANSPORTER SAOUHSC_00901-RELATED"/>
    <property type="match status" value="1"/>
</dbReference>
<protein>
    <recommendedName>
        <fullName evidence="6">TVP38/TMEM64 family membrane protein</fullName>
    </recommendedName>
</protein>
<keyword evidence="2 6" id="KW-1003">Cell membrane</keyword>
<dbReference type="EMBL" id="JAUIYO010000003">
    <property type="protein sequence ID" value="MFK2825479.1"/>
    <property type="molecule type" value="Genomic_DNA"/>
</dbReference>
<comment type="caution">
    <text evidence="6">Lacks conserved residue(s) required for the propagation of feature annotation.</text>
</comment>
<keyword evidence="3 6" id="KW-0812">Transmembrane</keyword>
<feature type="domain" description="VTT" evidence="7">
    <location>
        <begin position="33"/>
        <end position="150"/>
    </location>
</feature>
<accession>A0ABW8I7K4</accession>
<evidence type="ECO:0000256" key="6">
    <source>
        <dbReference type="RuleBase" id="RU366058"/>
    </source>
</evidence>
<keyword evidence="9" id="KW-1185">Reference proteome</keyword>
<organism evidence="8 9">
    <name type="scientific">Bacillus lumedeiriae</name>
    <dbReference type="NCBI Taxonomy" id="3058829"/>
    <lineage>
        <taxon>Bacteria</taxon>
        <taxon>Bacillati</taxon>
        <taxon>Bacillota</taxon>
        <taxon>Bacilli</taxon>
        <taxon>Bacillales</taxon>
        <taxon>Bacillaceae</taxon>
        <taxon>Bacillus</taxon>
    </lineage>
</organism>
<sequence>MENALIQWLPAHPIPAFLLSVTLNIVIAISGVLPSAFITAANIALFGFQTGLLISIIGEAAGAVVSFILYRKGLKKFTSHMKLENKFLNKLQNTKGIEAVFLVIFLRVLPFVPSGAVTLTAAFSKMGLFTFSIASTAGKIPSLFIEAYSVERIFDLTVEWQLFILFALMSCFMIYTYWKRKNH</sequence>
<evidence type="ECO:0000256" key="3">
    <source>
        <dbReference type="ARBA" id="ARBA00022692"/>
    </source>
</evidence>
<comment type="caution">
    <text evidence="8">The sequence shown here is derived from an EMBL/GenBank/DDBJ whole genome shotgun (WGS) entry which is preliminary data.</text>
</comment>
<gene>
    <name evidence="8" type="ORF">QYG89_07230</name>
</gene>
<reference evidence="8 9" key="1">
    <citation type="submission" date="2023-07" db="EMBL/GenBank/DDBJ databases">
        <title>Bacillus lucianemedeirus sp. nov, a new species isolated from an immunobiological production facility.</title>
        <authorList>
            <person name="Costa L.V."/>
            <person name="Miranda R.V.S.L."/>
            <person name="Brandao M.L.L."/>
            <person name="Reis C.M.F."/>
            <person name="Frazao A.M."/>
            <person name="Cruz F.V."/>
            <person name="Baio P.V.P."/>
            <person name="Veras J.F.C."/>
            <person name="Ramos J.N."/>
            <person name="Vieira V."/>
        </authorList>
    </citation>
    <scope>NUCLEOTIDE SEQUENCE [LARGE SCALE GENOMIC DNA]</scope>
    <source>
        <strain evidence="8 9">B190/17</strain>
    </source>
</reference>
<feature type="transmembrane region" description="Helical" evidence="6">
    <location>
        <begin position="99"/>
        <end position="123"/>
    </location>
</feature>